<comment type="function">
    <text evidence="1">Site-specific tyrosine recombinase, which acts by catalyzing the cutting and rejoining of the recombining DNA molecules.</text>
</comment>
<evidence type="ECO:0000256" key="3">
    <source>
        <dbReference type="ARBA" id="ARBA00022908"/>
    </source>
</evidence>
<dbReference type="InterPro" id="IPR050808">
    <property type="entry name" value="Phage_Integrase"/>
</dbReference>
<dbReference type="PANTHER" id="PTHR30629:SF2">
    <property type="entry name" value="PROPHAGE INTEGRASE INTS-RELATED"/>
    <property type="match status" value="1"/>
</dbReference>
<comment type="caution">
    <text evidence="9">The sequence shown here is derived from an EMBL/GenBank/DDBJ whole genome shotgun (WGS) entry which is preliminary data.</text>
</comment>
<dbReference type="SUPFAM" id="SSF56349">
    <property type="entry name" value="DNA breaking-rejoining enzymes"/>
    <property type="match status" value="1"/>
</dbReference>
<evidence type="ECO:0000256" key="6">
    <source>
        <dbReference type="PROSITE-ProRule" id="PRU01248"/>
    </source>
</evidence>
<dbReference type="InterPro" id="IPR044068">
    <property type="entry name" value="CB"/>
</dbReference>
<dbReference type="InterPro" id="IPR010998">
    <property type="entry name" value="Integrase_recombinase_N"/>
</dbReference>
<evidence type="ECO:0000256" key="1">
    <source>
        <dbReference type="ARBA" id="ARBA00003283"/>
    </source>
</evidence>
<dbReference type="Proteomes" id="UP001516588">
    <property type="component" value="Unassembled WGS sequence"/>
</dbReference>
<dbReference type="InterPro" id="IPR002104">
    <property type="entry name" value="Integrase_catalytic"/>
</dbReference>
<dbReference type="Pfam" id="PF14659">
    <property type="entry name" value="Phage_int_SAM_3"/>
    <property type="match status" value="1"/>
</dbReference>
<dbReference type="PANTHER" id="PTHR30629">
    <property type="entry name" value="PROPHAGE INTEGRASE"/>
    <property type="match status" value="1"/>
</dbReference>
<keyword evidence="4 6" id="KW-0238">DNA-binding</keyword>
<keyword evidence="5" id="KW-0233">DNA recombination</keyword>
<sequence>MPGTITQRGKNAWRLQVYAGFDFNGKPMRYTKTFHGTKREANAELANFYNECQLGNIQPGSNVIVNDLMELYHKEYVLLYLKSTSRRSFEGIYKKWIKNSIGKKKANKVQRVDIQKWINNIAQQVSPKTVRNIYSILRSAFNYGIELNIINNNPCNNIKMPRKEHTEAQFYNIDQVKQICSSLDELPERDLVFKCAILLALFGGLRIGEINGLDWDVIDFDANTIQIVKTRMYEPKTGLYEDTPKTISGNRTVTLPEDIMLQLQFLQKHQNTVNPYFKNNAVFKTDDGIIMHSNVIRNWFMKFCQNSDLPYYGLHALRHTHASMLASLGAELPQVSTRLGHSTLSTTLNIYTHLFENKDKMLSQQLQEFIKNE</sequence>
<dbReference type="Gene3D" id="1.10.150.130">
    <property type="match status" value="1"/>
</dbReference>
<accession>A0ABR9QXB9</accession>
<dbReference type="InterPro" id="IPR004107">
    <property type="entry name" value="Integrase_SAM-like_N"/>
</dbReference>
<keyword evidence="10" id="KW-1185">Reference proteome</keyword>
<name>A0ABR9QXB9_9FIRM</name>
<gene>
    <name evidence="9" type="ORF">INF20_04415</name>
</gene>
<keyword evidence="3" id="KW-0229">DNA integration</keyword>
<evidence type="ECO:0000313" key="10">
    <source>
        <dbReference type="Proteomes" id="UP001516588"/>
    </source>
</evidence>
<evidence type="ECO:0000259" key="7">
    <source>
        <dbReference type="PROSITE" id="PS51898"/>
    </source>
</evidence>
<dbReference type="Gene3D" id="1.10.443.10">
    <property type="entry name" value="Intergrase catalytic core"/>
    <property type="match status" value="1"/>
</dbReference>
<feature type="domain" description="Core-binding (CB)" evidence="8">
    <location>
        <begin position="71"/>
        <end position="145"/>
    </location>
</feature>
<dbReference type="InterPro" id="IPR013762">
    <property type="entry name" value="Integrase-like_cat_sf"/>
</dbReference>
<dbReference type="RefSeq" id="WP_226385172.1">
    <property type="nucleotide sequence ID" value="NZ_JADCKA010000005.1"/>
</dbReference>
<evidence type="ECO:0000313" key="9">
    <source>
        <dbReference type="EMBL" id="MBE5035525.1"/>
    </source>
</evidence>
<dbReference type="Pfam" id="PF00589">
    <property type="entry name" value="Phage_integrase"/>
    <property type="match status" value="1"/>
</dbReference>
<evidence type="ECO:0000256" key="4">
    <source>
        <dbReference type="ARBA" id="ARBA00023125"/>
    </source>
</evidence>
<dbReference type="PROSITE" id="PS51900">
    <property type="entry name" value="CB"/>
    <property type="match status" value="1"/>
</dbReference>
<organism evidence="9 10">
    <name type="scientific">Gallibacter intestinalis</name>
    <dbReference type="NCBI Taxonomy" id="2779356"/>
    <lineage>
        <taxon>Bacteria</taxon>
        <taxon>Bacillati</taxon>
        <taxon>Bacillota</taxon>
        <taxon>Clostridia</taxon>
        <taxon>Eubacteriales</taxon>
        <taxon>Eubacteriaceae</taxon>
        <taxon>Gallibacter</taxon>
    </lineage>
</organism>
<protein>
    <submittedName>
        <fullName evidence="9">Site-specific integrase</fullName>
    </submittedName>
</protein>
<evidence type="ECO:0000256" key="2">
    <source>
        <dbReference type="ARBA" id="ARBA00008857"/>
    </source>
</evidence>
<dbReference type="EMBL" id="JADCKA010000005">
    <property type="protein sequence ID" value="MBE5035525.1"/>
    <property type="molecule type" value="Genomic_DNA"/>
</dbReference>
<proteinExistence type="inferred from homology"/>
<dbReference type="PROSITE" id="PS51898">
    <property type="entry name" value="TYR_RECOMBINASE"/>
    <property type="match status" value="1"/>
</dbReference>
<feature type="domain" description="Tyr recombinase" evidence="7">
    <location>
        <begin position="166"/>
        <end position="366"/>
    </location>
</feature>
<evidence type="ECO:0000259" key="8">
    <source>
        <dbReference type="PROSITE" id="PS51900"/>
    </source>
</evidence>
<comment type="similarity">
    <text evidence="2">Belongs to the 'phage' integrase family.</text>
</comment>
<reference evidence="9 10" key="1">
    <citation type="submission" date="2020-10" db="EMBL/GenBank/DDBJ databases">
        <title>ChiBAC.</title>
        <authorList>
            <person name="Zenner C."/>
            <person name="Hitch T.C.A."/>
            <person name="Clavel T."/>
        </authorList>
    </citation>
    <scope>NUCLEOTIDE SEQUENCE [LARGE SCALE GENOMIC DNA]</scope>
    <source>
        <strain evidence="9 10">DSM 108706</strain>
    </source>
</reference>
<dbReference type="InterPro" id="IPR011010">
    <property type="entry name" value="DNA_brk_join_enz"/>
</dbReference>
<evidence type="ECO:0000256" key="5">
    <source>
        <dbReference type="ARBA" id="ARBA00023172"/>
    </source>
</evidence>
<dbReference type="CDD" id="cd01189">
    <property type="entry name" value="INT_ICEBs1_C_like"/>
    <property type="match status" value="1"/>
</dbReference>